<accession>A0ABV7FUQ4</accession>
<evidence type="ECO:0000256" key="3">
    <source>
        <dbReference type="ARBA" id="ARBA00022801"/>
    </source>
</evidence>
<dbReference type="SUPFAM" id="SSF53187">
    <property type="entry name" value="Zn-dependent exopeptidases"/>
    <property type="match status" value="1"/>
</dbReference>
<evidence type="ECO:0000313" key="7">
    <source>
        <dbReference type="Proteomes" id="UP001595593"/>
    </source>
</evidence>
<keyword evidence="2" id="KW-0479">Metal-binding</keyword>
<evidence type="ECO:0000256" key="1">
    <source>
        <dbReference type="ARBA" id="ARBA00001947"/>
    </source>
</evidence>
<feature type="domain" description="Succinylglutamate desuccinylase/Aspartoacylase catalytic" evidence="5">
    <location>
        <begin position="54"/>
        <end position="158"/>
    </location>
</feature>
<sequence>MGHADGATGDPASGGQAAVQARPVFPVQLPVPRLGDWARGNLMPGAWSFAAPTPGPHLALVSLMHGNEYAGAAVLQRWLEAGLRPDRGRLTLVFANLAAFARFDPADPTLSRFIDEDMNRIWGDRALKGPRRSTELDRARDLLPLLESADLLLDLHSMLWPSNALMLTGRARRAMRLGARLGTPPLVVADEGHGTGLRLIDRPAFAAEDGQRTALLVEGGQHWQDATLETLGACAAALLRESGCFDLDRLAATLPESARRHGTPQLAEVTRTVVAGTHGFQFVRPFRGGEVVAEGGTLLATDGGEEIRTPHDQCLLVMPSPRTLRGHTAVRLARFLAPGDA</sequence>
<protein>
    <submittedName>
        <fullName evidence="6">Succinylglutamate desuccinylase/aspartoacylase family protein</fullName>
    </submittedName>
</protein>
<evidence type="ECO:0000256" key="2">
    <source>
        <dbReference type="ARBA" id="ARBA00022723"/>
    </source>
</evidence>
<name>A0ABV7FUQ4_9PROT</name>
<evidence type="ECO:0000313" key="6">
    <source>
        <dbReference type="EMBL" id="MFC3123930.1"/>
    </source>
</evidence>
<comment type="caution">
    <text evidence="6">The sequence shown here is derived from an EMBL/GenBank/DDBJ whole genome shotgun (WGS) entry which is preliminary data.</text>
</comment>
<dbReference type="Pfam" id="PF24827">
    <property type="entry name" value="AstE_AspA_cat"/>
    <property type="match status" value="1"/>
</dbReference>
<keyword evidence="7" id="KW-1185">Reference proteome</keyword>
<dbReference type="Proteomes" id="UP001595593">
    <property type="component" value="Unassembled WGS sequence"/>
</dbReference>
<gene>
    <name evidence="6" type="ORF">ACFOD4_02560</name>
</gene>
<dbReference type="InterPro" id="IPR055438">
    <property type="entry name" value="AstE_AspA_cat"/>
</dbReference>
<organism evidence="6 7">
    <name type="scientific">Teichococcus globiformis</name>
    <dbReference type="NCBI Taxonomy" id="2307229"/>
    <lineage>
        <taxon>Bacteria</taxon>
        <taxon>Pseudomonadati</taxon>
        <taxon>Pseudomonadota</taxon>
        <taxon>Alphaproteobacteria</taxon>
        <taxon>Acetobacterales</taxon>
        <taxon>Roseomonadaceae</taxon>
        <taxon>Roseomonas</taxon>
    </lineage>
</organism>
<dbReference type="EMBL" id="JBHRTN010000004">
    <property type="protein sequence ID" value="MFC3123930.1"/>
    <property type="molecule type" value="Genomic_DNA"/>
</dbReference>
<keyword evidence="3" id="KW-0378">Hydrolase</keyword>
<keyword evidence="4" id="KW-0862">Zinc</keyword>
<dbReference type="RefSeq" id="WP_379593294.1">
    <property type="nucleotide sequence ID" value="NZ_JBHRTN010000004.1"/>
</dbReference>
<dbReference type="Gene3D" id="3.40.630.10">
    <property type="entry name" value="Zn peptidases"/>
    <property type="match status" value="1"/>
</dbReference>
<proteinExistence type="predicted"/>
<evidence type="ECO:0000256" key="4">
    <source>
        <dbReference type="ARBA" id="ARBA00022833"/>
    </source>
</evidence>
<reference evidence="7" key="1">
    <citation type="journal article" date="2019" name="Int. J. Syst. Evol. Microbiol.">
        <title>The Global Catalogue of Microorganisms (GCM) 10K type strain sequencing project: providing services to taxonomists for standard genome sequencing and annotation.</title>
        <authorList>
            <consortium name="The Broad Institute Genomics Platform"/>
            <consortium name="The Broad Institute Genome Sequencing Center for Infectious Disease"/>
            <person name="Wu L."/>
            <person name="Ma J."/>
        </authorList>
    </citation>
    <scope>NUCLEOTIDE SEQUENCE [LARGE SCALE GENOMIC DNA]</scope>
    <source>
        <strain evidence="7">KCTC 52094</strain>
    </source>
</reference>
<comment type="cofactor">
    <cofactor evidence="1">
        <name>Zn(2+)</name>
        <dbReference type="ChEBI" id="CHEBI:29105"/>
    </cofactor>
</comment>
<evidence type="ECO:0000259" key="5">
    <source>
        <dbReference type="Pfam" id="PF24827"/>
    </source>
</evidence>